<accession>A0ACB7H476</accession>
<comment type="caution">
    <text evidence="1">The sequence shown here is derived from an EMBL/GenBank/DDBJ whole genome shotgun (WGS) entry which is preliminary data.</text>
</comment>
<evidence type="ECO:0000313" key="2">
    <source>
        <dbReference type="Proteomes" id="UP000091857"/>
    </source>
</evidence>
<proteinExistence type="predicted"/>
<organism evidence="1 2">
    <name type="scientific">Manihot esculenta</name>
    <name type="common">Cassava</name>
    <name type="synonym">Jatropha manihot</name>
    <dbReference type="NCBI Taxonomy" id="3983"/>
    <lineage>
        <taxon>Eukaryota</taxon>
        <taxon>Viridiplantae</taxon>
        <taxon>Streptophyta</taxon>
        <taxon>Embryophyta</taxon>
        <taxon>Tracheophyta</taxon>
        <taxon>Spermatophyta</taxon>
        <taxon>Magnoliopsida</taxon>
        <taxon>eudicotyledons</taxon>
        <taxon>Gunneridae</taxon>
        <taxon>Pentapetalae</taxon>
        <taxon>rosids</taxon>
        <taxon>fabids</taxon>
        <taxon>Malpighiales</taxon>
        <taxon>Euphorbiaceae</taxon>
        <taxon>Crotonoideae</taxon>
        <taxon>Manihoteae</taxon>
        <taxon>Manihot</taxon>
    </lineage>
</organism>
<dbReference type="EMBL" id="CM004395">
    <property type="protein sequence ID" value="KAG8647509.1"/>
    <property type="molecule type" value="Genomic_DNA"/>
</dbReference>
<name>A0ACB7H476_MANES</name>
<evidence type="ECO:0000313" key="1">
    <source>
        <dbReference type="EMBL" id="KAG8647509.1"/>
    </source>
</evidence>
<dbReference type="Proteomes" id="UP000091857">
    <property type="component" value="Chromosome 9"/>
</dbReference>
<reference evidence="2" key="1">
    <citation type="journal article" date="2016" name="Nat. Biotechnol.">
        <title>Sequencing wild and cultivated cassava and related species reveals extensive interspecific hybridization and genetic diversity.</title>
        <authorList>
            <person name="Bredeson J.V."/>
            <person name="Lyons J.B."/>
            <person name="Prochnik S.E."/>
            <person name="Wu G.A."/>
            <person name="Ha C.M."/>
            <person name="Edsinger-Gonzales E."/>
            <person name="Grimwood J."/>
            <person name="Schmutz J."/>
            <person name="Rabbi I.Y."/>
            <person name="Egesi C."/>
            <person name="Nauluvula P."/>
            <person name="Lebot V."/>
            <person name="Ndunguru J."/>
            <person name="Mkamilo G."/>
            <person name="Bart R.S."/>
            <person name="Setter T.L."/>
            <person name="Gleadow R.M."/>
            <person name="Kulakow P."/>
            <person name="Ferguson M.E."/>
            <person name="Rounsley S."/>
            <person name="Rokhsar D.S."/>
        </authorList>
    </citation>
    <scope>NUCLEOTIDE SEQUENCE [LARGE SCALE GENOMIC DNA]</scope>
    <source>
        <strain evidence="2">cv. AM560-2</strain>
    </source>
</reference>
<protein>
    <submittedName>
        <fullName evidence="1">Uncharacterized protein</fullName>
    </submittedName>
</protein>
<gene>
    <name evidence="1" type="ORF">MANES_09G081644v8</name>
</gene>
<sequence length="123" mass="13605">MMTCVSTASYFVQVNGHKTGFIHPSREIQQDDTITYARASSRDAEEIKSVLYERASGQSINLANPVSFSPNTSSVVRQSVTSILHISHLEAPNKFLGLPADIPRSKHQIFFFIKVRVANKIAG</sequence>
<keyword evidence="2" id="KW-1185">Reference proteome</keyword>